<dbReference type="RefSeq" id="XP_005848864.1">
    <property type="nucleotide sequence ID" value="XM_005848802.1"/>
</dbReference>
<keyword evidence="2" id="KW-0472">Membrane</keyword>
<dbReference type="Gene3D" id="3.40.50.150">
    <property type="entry name" value="Vaccinia Virus protein VP39"/>
    <property type="match status" value="1"/>
</dbReference>
<dbReference type="GeneID" id="17356201"/>
<gene>
    <name evidence="3" type="ORF">CHLNCDRAFT_144230</name>
</gene>
<name>E1ZC78_CHLVA</name>
<dbReference type="SUPFAM" id="SSF53335">
    <property type="entry name" value="S-adenosyl-L-methionine-dependent methyltransferases"/>
    <property type="match status" value="1"/>
</dbReference>
<feature type="region of interest" description="Disordered" evidence="1">
    <location>
        <begin position="882"/>
        <end position="901"/>
    </location>
</feature>
<dbReference type="Proteomes" id="UP000008141">
    <property type="component" value="Unassembled WGS sequence"/>
</dbReference>
<feature type="compositionally biased region" description="Gly residues" evidence="1">
    <location>
        <begin position="885"/>
        <end position="901"/>
    </location>
</feature>
<keyword evidence="2" id="KW-1133">Transmembrane helix</keyword>
<reference evidence="3 4" key="1">
    <citation type="journal article" date="2010" name="Plant Cell">
        <title>The Chlorella variabilis NC64A genome reveals adaptation to photosymbiosis, coevolution with viruses, and cryptic sex.</title>
        <authorList>
            <person name="Blanc G."/>
            <person name="Duncan G."/>
            <person name="Agarkova I."/>
            <person name="Borodovsky M."/>
            <person name="Gurnon J."/>
            <person name="Kuo A."/>
            <person name="Lindquist E."/>
            <person name="Lucas S."/>
            <person name="Pangilinan J."/>
            <person name="Polle J."/>
            <person name="Salamov A."/>
            <person name="Terry A."/>
            <person name="Yamada T."/>
            <person name="Dunigan D.D."/>
            <person name="Grigoriev I.V."/>
            <person name="Claverie J.M."/>
            <person name="Van Etten J.L."/>
        </authorList>
    </citation>
    <scope>NUCLEOTIDE SEQUENCE [LARGE SCALE GENOMIC DNA]</scope>
    <source>
        <strain evidence="3 4">NC64A</strain>
    </source>
</reference>
<dbReference type="InParanoid" id="E1ZC78"/>
<protein>
    <recommendedName>
        <fullName evidence="5">Methyltransferase FkbM domain-containing protein</fullName>
    </recommendedName>
</protein>
<proteinExistence type="predicted"/>
<accession>E1ZC78</accession>
<feature type="transmembrane region" description="Helical" evidence="2">
    <location>
        <begin position="16"/>
        <end position="35"/>
    </location>
</feature>
<evidence type="ECO:0000256" key="1">
    <source>
        <dbReference type="SAM" id="MobiDB-lite"/>
    </source>
</evidence>
<evidence type="ECO:0000313" key="4">
    <source>
        <dbReference type="Proteomes" id="UP000008141"/>
    </source>
</evidence>
<organism evidence="4">
    <name type="scientific">Chlorella variabilis</name>
    <name type="common">Green alga</name>
    <dbReference type="NCBI Taxonomy" id="554065"/>
    <lineage>
        <taxon>Eukaryota</taxon>
        <taxon>Viridiplantae</taxon>
        <taxon>Chlorophyta</taxon>
        <taxon>core chlorophytes</taxon>
        <taxon>Trebouxiophyceae</taxon>
        <taxon>Chlorellales</taxon>
        <taxon>Chlorellaceae</taxon>
        <taxon>Chlorella clade</taxon>
        <taxon>Chlorella</taxon>
    </lineage>
</organism>
<dbReference type="EMBL" id="GL433841">
    <property type="protein sequence ID" value="EFN56762.1"/>
    <property type="molecule type" value="Genomic_DNA"/>
</dbReference>
<dbReference type="eggNOG" id="ENOG502R8RJ">
    <property type="taxonomic scope" value="Eukaryota"/>
</dbReference>
<sequence>MGAGAQAKRLARPGPAIYALLQLMVLATIGVWYLFSPTGSCGRGSLPRLLVGGFWQSRPAFPIKGSVHPLGGSQRYTQAVGLQIAELCRGNQAEELASRFLELSAATPNFTACPSKHWLTKLQGYTSAALFGLWAPELEFTPKAIRKVAPATPCGACGECEQEAVLGAALQAKGSGLQVLCVEPHPLRYSALVELREHFFTGSVPGMRWRLMQSGVGSGSSGASVALCPMDGGSCSLAPPADAGGNLEADVVPVVTVDELLAMHQLQHADLLKGHCPQGPYATDLLCCCLLRPSLVQIDAEGFELPALGGAVASIAAGRVGVLTFSYGGHQEWQNGKLLDAVARLDELGYSCYLAGKQTSEGSLARLTGCWRPSYETHTPSTIVCVPRSHALYPHVERMSLRYGLYREVYYEQDAGPGELGEQPEEAMGPVDRLLGGETRDELRPAEVLPQDHGDLLLTEAQQWELNTKRKKKEEEAAQAVWAAFAAATLAKAAKALATTGQMPVTGNATEWSAAPDGFVFQDPQSRCLLHPNGTAEPPPGWRKDTALPFLFDIDSMPTRDTVCPHCPAVEKPPICCGVCIFESRLCEQYYPRQNKSEAVAQQLLDSGYQLRAFTPCELFQRIRGRTLWFVGDSQTWHFFYSAECFLRSFAPSLRRTAPLSWALSQKLVTVTWPVKVPPICLELVLGTRVCAVRVDTVTAFMGTVMPTLHKNTPNFKSGIMIYNTGLHYGTPGMDGKPANASQLYSELSRLVKFKRQYGAEMPKMVWMDIPHFSGPDGSYSGGEKPFTCKPLAAWGKGDPVVGGGGRRNLPLAPLVPHFADAHLRTWNASIPFWDSHKPGECTHWCSPSAYHMWLYLLNDVMRDSGLGNAVAAPARPSMAAAAAVGGGGQGGGSSSSKGGG</sequence>
<dbReference type="KEGG" id="cvr:CHLNCDRAFT_144230"/>
<evidence type="ECO:0000313" key="3">
    <source>
        <dbReference type="EMBL" id="EFN56762.1"/>
    </source>
</evidence>
<keyword evidence="4" id="KW-1185">Reference proteome</keyword>
<keyword evidence="2" id="KW-0812">Transmembrane</keyword>
<evidence type="ECO:0008006" key="5">
    <source>
        <dbReference type="Google" id="ProtNLM"/>
    </source>
</evidence>
<evidence type="ECO:0000256" key="2">
    <source>
        <dbReference type="SAM" id="Phobius"/>
    </source>
</evidence>
<dbReference type="InterPro" id="IPR029063">
    <property type="entry name" value="SAM-dependent_MTases_sf"/>
</dbReference>
<dbReference type="OrthoDB" id="511787at2759"/>
<dbReference type="AlphaFoldDB" id="E1ZC78"/>